<organism evidence="2 3">
    <name type="scientific">Pararobbsia alpina</name>
    <dbReference type="NCBI Taxonomy" id="621374"/>
    <lineage>
        <taxon>Bacteria</taxon>
        <taxon>Pseudomonadati</taxon>
        <taxon>Pseudomonadota</taxon>
        <taxon>Betaproteobacteria</taxon>
        <taxon>Burkholderiales</taxon>
        <taxon>Burkholderiaceae</taxon>
        <taxon>Pararobbsia</taxon>
    </lineage>
</organism>
<accession>A0A6S7B418</accession>
<dbReference type="Pfam" id="PF00563">
    <property type="entry name" value="EAL"/>
    <property type="match status" value="1"/>
</dbReference>
<dbReference type="InterPro" id="IPR001633">
    <property type="entry name" value="EAL_dom"/>
</dbReference>
<dbReference type="InterPro" id="IPR035919">
    <property type="entry name" value="EAL_sf"/>
</dbReference>
<dbReference type="PANTHER" id="PTHR33121:SF76">
    <property type="entry name" value="SIGNALING PROTEIN"/>
    <property type="match status" value="1"/>
</dbReference>
<reference evidence="2 3" key="1">
    <citation type="submission" date="2020-04" db="EMBL/GenBank/DDBJ databases">
        <authorList>
            <person name="De Canck E."/>
        </authorList>
    </citation>
    <scope>NUCLEOTIDE SEQUENCE [LARGE SCALE GENOMIC DNA]</scope>
    <source>
        <strain evidence="2 3">LMG 28138</strain>
    </source>
</reference>
<name>A0A6S7B418_9BURK</name>
<evidence type="ECO:0000313" key="3">
    <source>
        <dbReference type="Proteomes" id="UP000494115"/>
    </source>
</evidence>
<dbReference type="Proteomes" id="UP000494115">
    <property type="component" value="Unassembled WGS sequence"/>
</dbReference>
<dbReference type="GO" id="GO:0071111">
    <property type="term" value="F:cyclic-guanylate-specific phosphodiesterase activity"/>
    <property type="evidence" value="ECO:0007669"/>
    <property type="project" value="InterPro"/>
</dbReference>
<dbReference type="PANTHER" id="PTHR33121">
    <property type="entry name" value="CYCLIC DI-GMP PHOSPHODIESTERASE PDEF"/>
    <property type="match status" value="1"/>
</dbReference>
<dbReference type="InterPro" id="IPR050706">
    <property type="entry name" value="Cyclic-di-GMP_PDE-like"/>
</dbReference>
<dbReference type="SMART" id="SM00052">
    <property type="entry name" value="EAL"/>
    <property type="match status" value="1"/>
</dbReference>
<dbReference type="InterPro" id="IPR029151">
    <property type="entry name" value="Sensor-like_sf"/>
</dbReference>
<dbReference type="AlphaFoldDB" id="A0A6S7B418"/>
<dbReference type="Gene3D" id="3.30.450.20">
    <property type="entry name" value="PAS domain"/>
    <property type="match status" value="1"/>
</dbReference>
<dbReference type="EMBL" id="CADIKM010000006">
    <property type="protein sequence ID" value="CAB3784788.1"/>
    <property type="molecule type" value="Genomic_DNA"/>
</dbReference>
<gene>
    <name evidence="2" type="ORF">LMG28138_01878</name>
</gene>
<dbReference type="PROSITE" id="PS50883">
    <property type="entry name" value="EAL"/>
    <property type="match status" value="1"/>
</dbReference>
<dbReference type="Gene3D" id="3.20.20.450">
    <property type="entry name" value="EAL domain"/>
    <property type="match status" value="1"/>
</dbReference>
<dbReference type="SUPFAM" id="SSF141868">
    <property type="entry name" value="EAL domain-like"/>
    <property type="match status" value="1"/>
</dbReference>
<dbReference type="RefSeq" id="WP_175104472.1">
    <property type="nucleotide sequence ID" value="NZ_CADIKM010000006.1"/>
</dbReference>
<evidence type="ECO:0000259" key="1">
    <source>
        <dbReference type="PROSITE" id="PS50883"/>
    </source>
</evidence>
<dbReference type="CDD" id="cd01948">
    <property type="entry name" value="EAL"/>
    <property type="match status" value="1"/>
</dbReference>
<proteinExistence type="predicted"/>
<evidence type="ECO:0000313" key="2">
    <source>
        <dbReference type="EMBL" id="CAB3784788.1"/>
    </source>
</evidence>
<keyword evidence="3" id="KW-1185">Reference proteome</keyword>
<feature type="domain" description="EAL" evidence="1">
    <location>
        <begin position="21"/>
        <end position="275"/>
    </location>
</feature>
<sequence>MNRAHVAVSPRRLAPPLDVVLSMMKKDVSSWYATYRGIEIRSAFQPVMSISHSRVIGFEALMRARTPKGEALPPPLVFSLARRHDDAVLLDRVSRAVHVANFAEQGGDIGWLFLNVLPQILETSYEDAAFADELISHFNLTAERIVLEVLEQPAADERTLTQTVDAFHSRNFLIAIDDFGSGFSNFDRIWSTRPDIVKLDRSLVGRLTQRNSDHELMRHLVSMLHQAGTMVLAEGVEADGELTALMEADVDFVQGYWLARPHFSLARARAAALEQVPLLWPLFGDHLARARHAPVLRFESFEQTMSAAAQTYARHGDLALAASIVFELSSARRVFVVDGNGIQSAPAIQVPVAPGAALERRDAAQRRLAPLLDTVSSNWSRRAYFKRAIAAPGRVAVMGPYFSLSEGKGCHTAAVALTIEGRTVVFCADFVPDEDGQVAA</sequence>
<protein>
    <recommendedName>
        <fullName evidence="1">EAL domain-containing protein</fullName>
    </recommendedName>
</protein>
<dbReference type="SUPFAM" id="SSF103190">
    <property type="entry name" value="Sensory domain-like"/>
    <property type="match status" value="1"/>
</dbReference>